<gene>
    <name evidence="3" type="ORF">MNBD_GAMMA24-1840</name>
</gene>
<sequence>MNEQQIKPRILAVDDSRVMRKAMTKVLGKDYDVVEASDGEDAWTILTNDIDIQVVFTDLSMPYLDGFGLLQRMRDSEDRRFQNMPVVIITGKEDDNQTKERALNMGASDFITKPFDSVQLKARAKAHINFKQTSKKLDETSNKLEQQATIDELTGLGGRHYFWKVGEEILSHSRRHGGQFIVLRMDIDDFNTLFINNGKLFADRVLRQTGAVLSQLVRKEDMVARIGLAQFVMLLRDTDIESATQLGTRLIQEINAIKFQRGRHSLNITVSIGMFEPLISKQSTIEKLVTETEKYLQKAVEAGANQLVIKSLRKDYKRTKMDISTALQLIEEGNAEFLEPHRLLLSRQIYPLLAFLAGDRDSRLFESLQQLKLALGRYEEKLAHPDEPK</sequence>
<dbReference type="SMART" id="SM00448">
    <property type="entry name" value="REC"/>
    <property type="match status" value="1"/>
</dbReference>
<organism evidence="3">
    <name type="scientific">hydrothermal vent metagenome</name>
    <dbReference type="NCBI Taxonomy" id="652676"/>
    <lineage>
        <taxon>unclassified sequences</taxon>
        <taxon>metagenomes</taxon>
        <taxon>ecological metagenomes</taxon>
    </lineage>
</organism>
<reference evidence="3" key="1">
    <citation type="submission" date="2018-06" db="EMBL/GenBank/DDBJ databases">
        <authorList>
            <person name="Zhirakovskaya E."/>
        </authorList>
    </citation>
    <scope>NUCLEOTIDE SEQUENCE</scope>
</reference>
<dbReference type="InterPro" id="IPR000160">
    <property type="entry name" value="GGDEF_dom"/>
</dbReference>
<dbReference type="AlphaFoldDB" id="A0A3B1BPD5"/>
<evidence type="ECO:0000313" key="3">
    <source>
        <dbReference type="EMBL" id="VAX12480.1"/>
    </source>
</evidence>
<dbReference type="SUPFAM" id="SSF55073">
    <property type="entry name" value="Nucleotide cyclase"/>
    <property type="match status" value="1"/>
</dbReference>
<dbReference type="Pfam" id="PF00072">
    <property type="entry name" value="Response_reg"/>
    <property type="match status" value="1"/>
</dbReference>
<dbReference type="CDD" id="cd01949">
    <property type="entry name" value="GGDEF"/>
    <property type="match status" value="1"/>
</dbReference>
<dbReference type="Gene3D" id="3.40.50.2300">
    <property type="match status" value="1"/>
</dbReference>
<dbReference type="InterPro" id="IPR043128">
    <property type="entry name" value="Rev_trsase/Diguanyl_cyclase"/>
</dbReference>
<dbReference type="SMART" id="SM00267">
    <property type="entry name" value="GGDEF"/>
    <property type="match status" value="1"/>
</dbReference>
<dbReference type="PANTHER" id="PTHR45138:SF9">
    <property type="entry name" value="DIGUANYLATE CYCLASE DGCM-RELATED"/>
    <property type="match status" value="1"/>
</dbReference>
<dbReference type="InterPro" id="IPR001789">
    <property type="entry name" value="Sig_transdc_resp-reg_receiver"/>
</dbReference>
<dbReference type="InterPro" id="IPR029787">
    <property type="entry name" value="Nucleotide_cyclase"/>
</dbReference>
<dbReference type="Pfam" id="PF00990">
    <property type="entry name" value="GGDEF"/>
    <property type="match status" value="1"/>
</dbReference>
<dbReference type="SUPFAM" id="SSF52172">
    <property type="entry name" value="CheY-like"/>
    <property type="match status" value="1"/>
</dbReference>
<dbReference type="Gene3D" id="3.30.70.270">
    <property type="match status" value="1"/>
</dbReference>
<name>A0A3B1BPD5_9ZZZZ</name>
<dbReference type="InterPro" id="IPR050469">
    <property type="entry name" value="Diguanylate_Cyclase"/>
</dbReference>
<dbReference type="GO" id="GO:0000160">
    <property type="term" value="P:phosphorelay signal transduction system"/>
    <property type="evidence" value="ECO:0007669"/>
    <property type="project" value="InterPro"/>
</dbReference>
<evidence type="ECO:0000259" key="1">
    <source>
        <dbReference type="PROSITE" id="PS50110"/>
    </source>
</evidence>
<evidence type="ECO:0000259" key="2">
    <source>
        <dbReference type="PROSITE" id="PS50887"/>
    </source>
</evidence>
<dbReference type="PROSITE" id="PS50887">
    <property type="entry name" value="GGDEF"/>
    <property type="match status" value="1"/>
</dbReference>
<dbReference type="EMBL" id="UOFZ01000043">
    <property type="protein sequence ID" value="VAX12480.1"/>
    <property type="molecule type" value="Genomic_DNA"/>
</dbReference>
<accession>A0A3B1BPD5</accession>
<feature type="domain" description="Response regulatory" evidence="1">
    <location>
        <begin position="9"/>
        <end position="128"/>
    </location>
</feature>
<dbReference type="NCBIfam" id="TIGR00254">
    <property type="entry name" value="GGDEF"/>
    <property type="match status" value="1"/>
</dbReference>
<proteinExistence type="predicted"/>
<protein>
    <submittedName>
        <fullName evidence="3">Uncharacterized protein</fullName>
    </submittedName>
</protein>
<dbReference type="GO" id="GO:0052621">
    <property type="term" value="F:diguanylate cyclase activity"/>
    <property type="evidence" value="ECO:0007669"/>
    <property type="project" value="TreeGrafter"/>
</dbReference>
<dbReference type="PROSITE" id="PS50110">
    <property type="entry name" value="RESPONSE_REGULATORY"/>
    <property type="match status" value="1"/>
</dbReference>
<feature type="domain" description="GGDEF" evidence="2">
    <location>
        <begin position="178"/>
        <end position="312"/>
    </location>
</feature>
<dbReference type="PANTHER" id="PTHR45138">
    <property type="entry name" value="REGULATORY COMPONENTS OF SENSORY TRANSDUCTION SYSTEM"/>
    <property type="match status" value="1"/>
</dbReference>
<dbReference type="InterPro" id="IPR011006">
    <property type="entry name" value="CheY-like_superfamily"/>
</dbReference>